<evidence type="ECO:0000313" key="4">
    <source>
        <dbReference type="Proteomes" id="UP000240883"/>
    </source>
</evidence>
<proteinExistence type="predicted"/>
<dbReference type="EMBL" id="KZ678134">
    <property type="protein sequence ID" value="PSN67856.1"/>
    <property type="molecule type" value="Genomic_DNA"/>
</dbReference>
<keyword evidence="2" id="KW-1133">Transmembrane helix</keyword>
<feature type="compositionally biased region" description="Low complexity" evidence="1">
    <location>
        <begin position="93"/>
        <end position="114"/>
    </location>
</feature>
<evidence type="ECO:0000256" key="2">
    <source>
        <dbReference type="SAM" id="Phobius"/>
    </source>
</evidence>
<sequence length="171" mass="18435">MAPRQVSQASLGGIGRRRRALSPQWLAGRPRRAEQVARRAWWWCAAAAAPGVVVVVMMTVWEMHVDVLAAFARWAAWPLAPVLPASQHPGIHASQQPSLPAAAQRATTAPARQASPLTPTTSAARQALAAGHTPIGCLRLRRPSIHFLATPLVSSRPRIAPRMAYWGCLAL</sequence>
<keyword evidence="2" id="KW-0812">Transmembrane</keyword>
<dbReference type="Proteomes" id="UP000240883">
    <property type="component" value="Unassembled WGS sequence"/>
</dbReference>
<accession>A0A2T2NRG6</accession>
<evidence type="ECO:0000313" key="3">
    <source>
        <dbReference type="EMBL" id="PSN67856.1"/>
    </source>
</evidence>
<evidence type="ECO:0000256" key="1">
    <source>
        <dbReference type="SAM" id="MobiDB-lite"/>
    </source>
</evidence>
<organism evidence="3 4">
    <name type="scientific">Corynespora cassiicola Philippines</name>
    <dbReference type="NCBI Taxonomy" id="1448308"/>
    <lineage>
        <taxon>Eukaryota</taxon>
        <taxon>Fungi</taxon>
        <taxon>Dikarya</taxon>
        <taxon>Ascomycota</taxon>
        <taxon>Pezizomycotina</taxon>
        <taxon>Dothideomycetes</taxon>
        <taxon>Pleosporomycetidae</taxon>
        <taxon>Pleosporales</taxon>
        <taxon>Corynesporascaceae</taxon>
        <taxon>Corynespora</taxon>
    </lineage>
</organism>
<keyword evidence="4" id="KW-1185">Reference proteome</keyword>
<feature type="region of interest" description="Disordered" evidence="1">
    <location>
        <begin position="90"/>
        <end position="123"/>
    </location>
</feature>
<reference evidence="3 4" key="1">
    <citation type="journal article" date="2018" name="Front. Microbiol.">
        <title>Genome-Wide Analysis of Corynespora cassiicola Leaf Fall Disease Putative Effectors.</title>
        <authorList>
            <person name="Lopez D."/>
            <person name="Ribeiro S."/>
            <person name="Label P."/>
            <person name="Fumanal B."/>
            <person name="Venisse J.S."/>
            <person name="Kohler A."/>
            <person name="de Oliveira R.R."/>
            <person name="Labutti K."/>
            <person name="Lipzen A."/>
            <person name="Lail K."/>
            <person name="Bauer D."/>
            <person name="Ohm R.A."/>
            <person name="Barry K.W."/>
            <person name="Spatafora J."/>
            <person name="Grigoriev I.V."/>
            <person name="Martin F.M."/>
            <person name="Pujade-Renaud V."/>
        </authorList>
    </citation>
    <scope>NUCLEOTIDE SEQUENCE [LARGE SCALE GENOMIC DNA]</scope>
    <source>
        <strain evidence="3 4">Philippines</strain>
    </source>
</reference>
<protein>
    <submittedName>
        <fullName evidence="3">Uncharacterized protein</fullName>
    </submittedName>
</protein>
<name>A0A2T2NRG6_CORCC</name>
<dbReference type="AlphaFoldDB" id="A0A2T2NRG6"/>
<feature type="transmembrane region" description="Helical" evidence="2">
    <location>
        <begin position="40"/>
        <end position="61"/>
    </location>
</feature>
<gene>
    <name evidence="3" type="ORF">BS50DRAFT_587095</name>
</gene>
<keyword evidence="2" id="KW-0472">Membrane</keyword>